<dbReference type="AlphaFoldDB" id="A0A327WYL0"/>
<feature type="transmembrane region" description="Helical" evidence="6">
    <location>
        <begin position="236"/>
        <end position="255"/>
    </location>
</feature>
<evidence type="ECO:0000313" key="9">
    <source>
        <dbReference type="EMBL" id="RUO24987.1"/>
    </source>
</evidence>
<gene>
    <name evidence="8" type="ORF">B0I24_10441</name>
    <name evidence="9" type="ORF">CWE07_05780</name>
</gene>
<dbReference type="GO" id="GO:0005886">
    <property type="term" value="C:plasma membrane"/>
    <property type="evidence" value="ECO:0007669"/>
    <property type="project" value="UniProtKB-SubCell"/>
</dbReference>
<comment type="caution">
    <text evidence="8">The sequence shown here is derived from an EMBL/GenBank/DDBJ whole genome shotgun (WGS) entry which is preliminary data.</text>
</comment>
<evidence type="ECO:0000256" key="6">
    <source>
        <dbReference type="SAM" id="Phobius"/>
    </source>
</evidence>
<feature type="transmembrane region" description="Helical" evidence="6">
    <location>
        <begin position="289"/>
        <end position="312"/>
    </location>
</feature>
<dbReference type="InterPro" id="IPR004869">
    <property type="entry name" value="MMPL_dom"/>
</dbReference>
<dbReference type="InterPro" id="IPR050545">
    <property type="entry name" value="Mycobact_MmpL"/>
</dbReference>
<organism evidence="8 10">
    <name type="scientific">Aliidiomarina maris</name>
    <dbReference type="NCBI Taxonomy" id="531312"/>
    <lineage>
        <taxon>Bacteria</taxon>
        <taxon>Pseudomonadati</taxon>
        <taxon>Pseudomonadota</taxon>
        <taxon>Gammaproteobacteria</taxon>
        <taxon>Alteromonadales</taxon>
        <taxon>Idiomarinaceae</taxon>
        <taxon>Aliidiomarina</taxon>
    </lineage>
</organism>
<keyword evidence="3 6" id="KW-0812">Transmembrane</keyword>
<proteinExistence type="predicted"/>
<dbReference type="PANTHER" id="PTHR33406">
    <property type="entry name" value="MEMBRANE PROTEIN MJ1562-RELATED"/>
    <property type="match status" value="1"/>
</dbReference>
<dbReference type="PROSITE" id="PS50156">
    <property type="entry name" value="SSD"/>
    <property type="match status" value="1"/>
</dbReference>
<feature type="transmembrane region" description="Helical" evidence="6">
    <location>
        <begin position="674"/>
        <end position="693"/>
    </location>
</feature>
<evidence type="ECO:0000256" key="3">
    <source>
        <dbReference type="ARBA" id="ARBA00022692"/>
    </source>
</evidence>
<keyword evidence="2" id="KW-1003">Cell membrane</keyword>
<evidence type="ECO:0000313" key="11">
    <source>
        <dbReference type="Proteomes" id="UP000287865"/>
    </source>
</evidence>
<dbReference type="PANTHER" id="PTHR33406:SF10">
    <property type="entry name" value="SSD DOMAIN-CONTAINING PROTEIN"/>
    <property type="match status" value="1"/>
</dbReference>
<accession>A0A327WYL0</accession>
<dbReference type="RefSeq" id="WP_111568934.1">
    <property type="nucleotide sequence ID" value="NZ_PIPK01000004.1"/>
</dbReference>
<feature type="transmembrane region" description="Helical" evidence="6">
    <location>
        <begin position="262"/>
        <end position="283"/>
    </location>
</feature>
<evidence type="ECO:0000256" key="5">
    <source>
        <dbReference type="ARBA" id="ARBA00023136"/>
    </source>
</evidence>
<dbReference type="Pfam" id="PF03176">
    <property type="entry name" value="MMPL"/>
    <property type="match status" value="2"/>
</dbReference>
<reference evidence="9 11" key="1">
    <citation type="journal article" date="2018" name="Front. Microbiol.">
        <title>Genome-Based Analysis Reveals the Taxonomy and Diversity of the Family Idiomarinaceae.</title>
        <authorList>
            <person name="Liu Y."/>
            <person name="Lai Q."/>
            <person name="Shao Z."/>
        </authorList>
    </citation>
    <scope>NUCLEOTIDE SEQUENCE [LARGE SCALE GENOMIC DNA]</scope>
    <source>
        <strain evidence="9 11">CF12-14</strain>
    </source>
</reference>
<evidence type="ECO:0000313" key="8">
    <source>
        <dbReference type="EMBL" id="RAJ98840.1"/>
    </source>
</evidence>
<evidence type="ECO:0000256" key="1">
    <source>
        <dbReference type="ARBA" id="ARBA00004651"/>
    </source>
</evidence>
<dbReference type="OrthoDB" id="5963930at2"/>
<reference evidence="8 10" key="2">
    <citation type="submission" date="2018-06" db="EMBL/GenBank/DDBJ databases">
        <title>Genomic Encyclopedia of Type Strains, Phase III (KMG-III): the genomes of soil and plant-associated and newly described type strains.</title>
        <authorList>
            <person name="Whitman W."/>
        </authorList>
    </citation>
    <scope>NUCLEOTIDE SEQUENCE [LARGE SCALE GENOMIC DNA]</scope>
    <source>
        <strain evidence="8 10">CGMCC 1.15366</strain>
    </source>
</reference>
<evidence type="ECO:0000256" key="2">
    <source>
        <dbReference type="ARBA" id="ARBA00022475"/>
    </source>
</evidence>
<feature type="transmembrane region" description="Helical" evidence="6">
    <location>
        <begin position="720"/>
        <end position="740"/>
    </location>
</feature>
<feature type="transmembrane region" description="Helical" evidence="6">
    <location>
        <begin position="420"/>
        <end position="437"/>
    </location>
</feature>
<keyword evidence="5 6" id="KW-0472">Membrane</keyword>
<dbReference type="EMBL" id="PIPK01000004">
    <property type="protein sequence ID" value="RUO24987.1"/>
    <property type="molecule type" value="Genomic_DNA"/>
</dbReference>
<keyword evidence="11" id="KW-1185">Reference proteome</keyword>
<feature type="transmembrane region" description="Helical" evidence="6">
    <location>
        <begin position="364"/>
        <end position="388"/>
    </location>
</feature>
<evidence type="ECO:0000313" key="10">
    <source>
        <dbReference type="Proteomes" id="UP000249203"/>
    </source>
</evidence>
<feature type="transmembrane region" description="Helical" evidence="6">
    <location>
        <begin position="623"/>
        <end position="639"/>
    </location>
</feature>
<dbReference type="Proteomes" id="UP000249203">
    <property type="component" value="Unassembled WGS sequence"/>
</dbReference>
<protein>
    <submittedName>
        <fullName evidence="9">RND transporter</fullName>
    </submittedName>
</protein>
<name>A0A327WYL0_9GAMM</name>
<evidence type="ECO:0000259" key="7">
    <source>
        <dbReference type="PROSITE" id="PS50156"/>
    </source>
</evidence>
<dbReference type="SUPFAM" id="SSF82866">
    <property type="entry name" value="Multidrug efflux transporter AcrB transmembrane domain"/>
    <property type="match status" value="2"/>
</dbReference>
<sequence length="786" mass="86574">MSDSQVKFSQGRASVAENLLFRFRAGWLVGFAVITAFLLYNAMQVRPDASFNKMIPENHEFIQNFYQYQDDLSALGNAIRVSVETTEGTIFDAEYQDILRQVTDELSYIAGVNRSQIRSIWTPNVRWSEVTEEGFVGGPVIPDSYDGSQESLEQLRQNVLRSGEVGNLVANNFRSALVYVPLSEINPETGEQLDYAEFSQNLERLVREQYSSDTINIQIVGFAKVVGDLIEGANQVGMFFVFAMIITFVMLFLYSRCVRSSLIVLSCSIIAVIWQLGIIHLIGSGINPYSMLVPFLVFAIGVSHGVQIINAVMANRADGADKMLASRYAFRGLYVAGLTALASDAIGFTTLMVIDIAVIKELAIAASIGVAVIVLTNLGLLPILTSYLDVSKRGLQYQESKRHAKHPVVATFTRFATPRWAMGAVAVSLVLAMFGLWKGQYQEIGDLDSGAPELRPDSRYNLDNAFMVENYSASTDIFVVMAETQPGQCIAYNNMALMDRFQWHMENVDGVQAVRSIVYASKMGMAGTNEGNLKWYSVNRDDFVINASISQAPSGLMNQECSMAPIVIYLNDHKAQTLNRVVEEVRAFSTEFPTEELDFLMAAGNAGIEAATNKVIETAQIEMLIWVYSVVIALCLLTFRSIRTVLCIVLPLMFTTIMSQALMATLGIGVKVATLPVIALGVGIGVDYGIYIYSKMREALREGLSLLESYEYALTKTGKAVGFTGLTLAIGVATWIWSPIKFQADMGILLTFMFIWNMLGALILIPALAHLLRVGPKDANKGTDKA</sequence>
<dbReference type="Proteomes" id="UP000287865">
    <property type="component" value="Unassembled WGS sequence"/>
</dbReference>
<evidence type="ECO:0000256" key="4">
    <source>
        <dbReference type="ARBA" id="ARBA00022989"/>
    </source>
</evidence>
<keyword evidence="4 6" id="KW-1133">Transmembrane helix</keyword>
<feature type="transmembrane region" description="Helical" evidence="6">
    <location>
        <begin position="333"/>
        <end position="358"/>
    </location>
</feature>
<feature type="transmembrane region" description="Helical" evidence="6">
    <location>
        <begin position="646"/>
        <end position="668"/>
    </location>
</feature>
<dbReference type="EMBL" id="QLMD01000004">
    <property type="protein sequence ID" value="RAJ98840.1"/>
    <property type="molecule type" value="Genomic_DNA"/>
</dbReference>
<comment type="subcellular location">
    <subcellularLocation>
        <location evidence="1">Cell membrane</location>
        <topology evidence="1">Multi-pass membrane protein</topology>
    </subcellularLocation>
</comment>
<dbReference type="InterPro" id="IPR000731">
    <property type="entry name" value="SSD"/>
</dbReference>
<feature type="domain" description="SSD" evidence="7">
    <location>
        <begin position="269"/>
        <end position="387"/>
    </location>
</feature>
<feature type="transmembrane region" description="Helical" evidence="6">
    <location>
        <begin position="21"/>
        <end position="43"/>
    </location>
</feature>
<dbReference type="Gene3D" id="1.20.1640.10">
    <property type="entry name" value="Multidrug efflux transporter AcrB transmembrane domain"/>
    <property type="match status" value="2"/>
</dbReference>
<feature type="transmembrane region" description="Helical" evidence="6">
    <location>
        <begin position="746"/>
        <end position="772"/>
    </location>
</feature>